<dbReference type="NCBIfam" id="NF047352">
    <property type="entry name" value="P_loop_sacsin"/>
    <property type="match status" value="1"/>
</dbReference>
<evidence type="ECO:0000313" key="3">
    <source>
        <dbReference type="Proteomes" id="UP000468828"/>
    </source>
</evidence>
<organism evidence="2 4">
    <name type="scientific">Modestobacter muralis</name>
    <dbReference type="NCBI Taxonomy" id="1608614"/>
    <lineage>
        <taxon>Bacteria</taxon>
        <taxon>Bacillati</taxon>
        <taxon>Actinomycetota</taxon>
        <taxon>Actinomycetes</taxon>
        <taxon>Geodermatophilales</taxon>
        <taxon>Geodermatophilaceae</taxon>
        <taxon>Modestobacter</taxon>
    </lineage>
</organism>
<gene>
    <name evidence="2" type="ORF">G3R41_00440</name>
    <name evidence="1" type="ORF">GCU67_00440</name>
</gene>
<dbReference type="EMBL" id="JAAGWH010000002">
    <property type="protein sequence ID" value="NEK92645.1"/>
    <property type="molecule type" value="Genomic_DNA"/>
</dbReference>
<dbReference type="Proteomes" id="UP000468828">
    <property type="component" value="Unassembled WGS sequence"/>
</dbReference>
<evidence type="ECO:0000313" key="1">
    <source>
        <dbReference type="EMBL" id="NEK92645.1"/>
    </source>
</evidence>
<proteinExistence type="predicted"/>
<accession>A0A6P0H1F0</accession>
<evidence type="ECO:0000313" key="2">
    <source>
        <dbReference type="EMBL" id="NEN49412.1"/>
    </source>
</evidence>
<reference evidence="2 4" key="2">
    <citation type="submission" date="2020-02" db="EMBL/GenBank/DDBJ databases">
        <title>The WGS of Modestobacter muralis DSM 100205.</title>
        <authorList>
            <person name="Jiang Z."/>
        </authorList>
    </citation>
    <scope>NUCLEOTIDE SEQUENCE [LARGE SCALE GENOMIC DNA]</scope>
    <source>
        <strain evidence="2 4">DSM 100205</strain>
    </source>
</reference>
<reference evidence="1 3" key="1">
    <citation type="submission" date="2020-01" db="EMBL/GenBank/DDBJ databases">
        <title>the WGS Modestobacter muralis CPCC 204518.</title>
        <authorList>
            <person name="Jiang Z."/>
        </authorList>
    </citation>
    <scope>NUCLEOTIDE SEQUENCE [LARGE SCALE GENOMIC DNA]</scope>
    <source>
        <strain evidence="1 3">DSM 100205</strain>
    </source>
</reference>
<dbReference type="AlphaFoldDB" id="A0A6P0H1F0"/>
<evidence type="ECO:0000313" key="4">
    <source>
        <dbReference type="Proteomes" id="UP000471152"/>
    </source>
</evidence>
<dbReference type="EMBL" id="JAAGWB010000002">
    <property type="protein sequence ID" value="NEN49412.1"/>
    <property type="molecule type" value="Genomic_DNA"/>
</dbReference>
<dbReference type="InterPro" id="IPR036890">
    <property type="entry name" value="HATPase_C_sf"/>
</dbReference>
<dbReference type="Proteomes" id="UP000471152">
    <property type="component" value="Unassembled WGS sequence"/>
</dbReference>
<evidence type="ECO:0008006" key="5">
    <source>
        <dbReference type="Google" id="ProtNLM"/>
    </source>
</evidence>
<protein>
    <recommendedName>
        <fullName evidence="5">Molecular chaperone Hsp90</fullName>
    </recommendedName>
</protein>
<dbReference type="SUPFAM" id="SSF55874">
    <property type="entry name" value="ATPase domain of HSP90 chaperone/DNA topoisomerase II/histidine kinase"/>
    <property type="match status" value="1"/>
</dbReference>
<sequence>MRHAARVPEPTELRRRVLAAWADSPARFREDANAEEDLVRGGYRDRLLVELAQNAADAAARTGGPGHLRLELAGDELRAANTGAPLDDDGVQALATLRASAKRDAADSVGRFGVGFAAVLAVTDAPAVHSTGRSVRFSAAATRDAVAAVPALAEELARRDGAVPVLRLPFDAEGAPPAEFATEVVLPLLAGSAAAVRAALQALDAELLLALPALAQVDVVLDGVTRTLTRDQDGSRVVLGDGPTTRTWQLVQRTVELPAELLADRPVEERGRRASTLTWAVPLDDDGVPAPLPGRQVLHAPTPSDEPLSLPARLVAPFPLGPDRRHVAPGPVTDALVRAAADGYAELLAGLPADPVLLQLVPGVGLAAAELDAALCRAVLDRLTATAWLPAADPEEPPLRPDRAVALDDASDERVAALVGVLPGLLPAGWSRRGDARVRTALGVRRAGLADVVEAVRGVQRPGEWWADLYTALEGADREELAALPVPLADGRTAQSPAGVLLADAALPADRLAPLGLRTADPAAVTGAARRVLERLGAQPATAATVLAAPEVRAAVESSLDRADDDEDVEPLADAVLALVAAAAPAPGELPWLGELALPDDDGGWAPAGELVRPGSPLADVLEPGALGVLDPEFAAGQDAGALRAVGVLDTFSLLTAADPEELDVDRAEEWLDAVLDRLPADAPPPDWPALTVVRDLELVRDWDRALPLLAALPDAARADVDLGGTVVPGYLRWWLRTSPVLSGTRPDQLRAAGEGELQGLYDAVPELPPAVRELLRPASTVAELLVDVDDALELLDRLGDPARTVGPAVLRTVYARLAAVLDGVDVEPPARVRVAPERVSAEAVVLDAPWSLPLVDAPLVPAGGAPEAVADLLDLPLASEQEQARVTSRAARTVAWSEVPGARLAATRLGLAELTGQVAVHPTLTVSGGRSVAWWPGTDTDAVDGTPAALGRALAWRAGAWPLRQALAEAFAHPQRATELAAEDSIS</sequence>
<comment type="caution">
    <text evidence="2">The sequence shown here is derived from an EMBL/GenBank/DDBJ whole genome shotgun (WGS) entry which is preliminary data.</text>
</comment>
<name>A0A6P0H1F0_9ACTN</name>
<keyword evidence="3" id="KW-1185">Reference proteome</keyword>